<dbReference type="NCBIfam" id="TIGR00262">
    <property type="entry name" value="trpA"/>
    <property type="match status" value="1"/>
</dbReference>
<dbReference type="Pfam" id="PF00290">
    <property type="entry name" value="Trp_syntA"/>
    <property type="match status" value="1"/>
</dbReference>
<evidence type="ECO:0000256" key="5">
    <source>
        <dbReference type="ARBA" id="ARBA00022822"/>
    </source>
</evidence>
<comment type="subunit">
    <text evidence="2">Tetramer of two alpha and two beta chains.</text>
</comment>
<comment type="pathway">
    <text evidence="1">Amino-acid biosynthesis; L-tryptophan biosynthesis; L-tryptophan from chorismate: step 5/5.</text>
</comment>
<evidence type="ECO:0000256" key="9">
    <source>
        <dbReference type="RuleBase" id="RU003662"/>
    </source>
</evidence>
<dbReference type="PANTHER" id="PTHR43406">
    <property type="entry name" value="TRYPTOPHAN SYNTHASE, ALPHA CHAIN"/>
    <property type="match status" value="1"/>
</dbReference>
<evidence type="ECO:0000256" key="4">
    <source>
        <dbReference type="ARBA" id="ARBA00022605"/>
    </source>
</evidence>
<dbReference type="PANTHER" id="PTHR43406:SF1">
    <property type="entry name" value="TRYPTOPHAN SYNTHASE ALPHA CHAIN, CHLOROPLASTIC"/>
    <property type="match status" value="1"/>
</dbReference>
<dbReference type="GO" id="GO:0004834">
    <property type="term" value="F:tryptophan synthase activity"/>
    <property type="evidence" value="ECO:0007669"/>
    <property type="project" value="UniProtKB-EC"/>
</dbReference>
<dbReference type="InterPro" id="IPR013785">
    <property type="entry name" value="Aldolase_TIM"/>
</dbReference>
<keyword evidence="5" id="KW-0822">Tryptophan biosynthesis</keyword>
<dbReference type="EMBL" id="OB718396">
    <property type="protein sequence ID" value="CAD7239201.1"/>
    <property type="molecule type" value="Genomic_DNA"/>
</dbReference>
<keyword evidence="7" id="KW-0456">Lyase</keyword>
<name>A0A7R8ZWL7_9CRUS</name>
<dbReference type="CDD" id="cd04724">
    <property type="entry name" value="Tryptophan_synthase_alpha"/>
    <property type="match status" value="1"/>
</dbReference>
<proteinExistence type="inferred from homology"/>
<comment type="similarity">
    <text evidence="9">Belongs to the TrpA family.</text>
</comment>
<evidence type="ECO:0000256" key="2">
    <source>
        <dbReference type="ARBA" id="ARBA00011270"/>
    </source>
</evidence>
<sequence length="216" mass="22923">MADGPVIQAACERALKNHVSLIQVIELVERFRETNQDTAVVLMGYMNPVEVLGYARFAELASAAGVDGVLTVDMPPEEATELVDELKKNHLDAIFLLSPTTPDARIQQICEKASGYIYYVSLKGVTGAANLDTTEVANRVANIQSFSSIPVAVGFGIRDAQSAAAISETADAVVVGSVLVALVGEHGADQQTLQAKIFETVNGMRQAMDQKSGVAT</sequence>
<dbReference type="Gene3D" id="3.20.20.70">
    <property type="entry name" value="Aldolase class I"/>
    <property type="match status" value="1"/>
</dbReference>
<evidence type="ECO:0000256" key="7">
    <source>
        <dbReference type="ARBA" id="ARBA00023239"/>
    </source>
</evidence>
<keyword evidence="6" id="KW-0057">Aromatic amino acid biosynthesis</keyword>
<accession>A0A7R8ZWL7</accession>
<comment type="catalytic activity">
    <reaction evidence="8">
        <text>(1S,2R)-1-C-(indol-3-yl)glycerol 3-phosphate + L-serine = D-glyceraldehyde 3-phosphate + L-tryptophan + H2O</text>
        <dbReference type="Rhea" id="RHEA:10532"/>
        <dbReference type="ChEBI" id="CHEBI:15377"/>
        <dbReference type="ChEBI" id="CHEBI:33384"/>
        <dbReference type="ChEBI" id="CHEBI:57912"/>
        <dbReference type="ChEBI" id="CHEBI:58866"/>
        <dbReference type="ChEBI" id="CHEBI:59776"/>
        <dbReference type="EC" id="4.2.1.20"/>
    </reaction>
</comment>
<dbReference type="InterPro" id="IPR011060">
    <property type="entry name" value="RibuloseP-bd_barrel"/>
</dbReference>
<evidence type="ECO:0000256" key="6">
    <source>
        <dbReference type="ARBA" id="ARBA00023141"/>
    </source>
</evidence>
<dbReference type="SUPFAM" id="SSF51366">
    <property type="entry name" value="Ribulose-phoshate binding barrel"/>
    <property type="match status" value="1"/>
</dbReference>
<evidence type="ECO:0000313" key="10">
    <source>
        <dbReference type="EMBL" id="CAD7239201.1"/>
    </source>
</evidence>
<dbReference type="AlphaFoldDB" id="A0A7R8ZWL7"/>
<dbReference type="GO" id="GO:0005829">
    <property type="term" value="C:cytosol"/>
    <property type="evidence" value="ECO:0007669"/>
    <property type="project" value="TreeGrafter"/>
</dbReference>
<keyword evidence="4" id="KW-0028">Amino-acid biosynthesis</keyword>
<dbReference type="EC" id="4.2.1.20" evidence="3"/>
<dbReference type="InterPro" id="IPR002028">
    <property type="entry name" value="Trp_synthase_suA"/>
</dbReference>
<protein>
    <recommendedName>
        <fullName evidence="3">tryptophan synthase</fullName>
        <ecNumber evidence="3">4.2.1.20</ecNumber>
    </recommendedName>
</protein>
<gene>
    <name evidence="10" type="ORF">CTOB1V02_LOCUS17016</name>
</gene>
<organism evidence="10">
    <name type="scientific">Cyprideis torosa</name>
    <dbReference type="NCBI Taxonomy" id="163714"/>
    <lineage>
        <taxon>Eukaryota</taxon>
        <taxon>Metazoa</taxon>
        <taxon>Ecdysozoa</taxon>
        <taxon>Arthropoda</taxon>
        <taxon>Crustacea</taxon>
        <taxon>Oligostraca</taxon>
        <taxon>Ostracoda</taxon>
        <taxon>Podocopa</taxon>
        <taxon>Podocopida</taxon>
        <taxon>Cytherocopina</taxon>
        <taxon>Cytheroidea</taxon>
        <taxon>Cytherideidae</taxon>
        <taxon>Cyprideis</taxon>
    </lineage>
</organism>
<dbReference type="OrthoDB" id="8300407at2759"/>
<evidence type="ECO:0000256" key="1">
    <source>
        <dbReference type="ARBA" id="ARBA00004733"/>
    </source>
</evidence>
<evidence type="ECO:0000256" key="3">
    <source>
        <dbReference type="ARBA" id="ARBA00012043"/>
    </source>
</evidence>
<reference evidence="10" key="1">
    <citation type="submission" date="2020-11" db="EMBL/GenBank/DDBJ databases">
        <authorList>
            <person name="Tran Van P."/>
        </authorList>
    </citation>
    <scope>NUCLEOTIDE SEQUENCE</scope>
</reference>
<dbReference type="UniPathway" id="UPA00035">
    <property type="reaction ID" value="UER00044"/>
</dbReference>
<evidence type="ECO:0000256" key="8">
    <source>
        <dbReference type="ARBA" id="ARBA00049047"/>
    </source>
</evidence>